<dbReference type="PRINTS" id="PR00987">
    <property type="entry name" value="TRNASYNTHGLU"/>
</dbReference>
<dbReference type="InterPro" id="IPR011035">
    <property type="entry name" value="Ribosomal_bL25/Gln-tRNA_synth"/>
</dbReference>
<evidence type="ECO:0000256" key="13">
    <source>
        <dbReference type="SAM" id="MobiDB-lite"/>
    </source>
</evidence>
<dbReference type="Gene3D" id="1.20.1050.130">
    <property type="match status" value="1"/>
</dbReference>
<dbReference type="InterPro" id="IPR004526">
    <property type="entry name" value="Glu-tRNA-synth_arc/euk"/>
</dbReference>
<keyword evidence="6 12" id="KW-0547">Nucleotide-binding</keyword>
<comment type="caution">
    <text evidence="15">The sequence shown here is derived from an EMBL/GenBank/DDBJ whole genome shotgun (WGS) entry which is preliminary data.</text>
</comment>
<gene>
    <name evidence="15" type="ORF">BCR44DRAFT_117988</name>
</gene>
<dbReference type="AlphaFoldDB" id="A0A1Y2HWD4"/>
<comment type="catalytic activity">
    <reaction evidence="11">
        <text>tRNA(Glu) + L-glutamate + ATP = L-glutamyl-tRNA(Glu) + AMP + diphosphate</text>
        <dbReference type="Rhea" id="RHEA:23540"/>
        <dbReference type="Rhea" id="RHEA-COMP:9663"/>
        <dbReference type="Rhea" id="RHEA-COMP:9680"/>
        <dbReference type="ChEBI" id="CHEBI:29985"/>
        <dbReference type="ChEBI" id="CHEBI:30616"/>
        <dbReference type="ChEBI" id="CHEBI:33019"/>
        <dbReference type="ChEBI" id="CHEBI:78442"/>
        <dbReference type="ChEBI" id="CHEBI:78520"/>
        <dbReference type="ChEBI" id="CHEBI:456215"/>
        <dbReference type="EC" id="6.1.1.17"/>
    </reaction>
</comment>
<evidence type="ECO:0000256" key="2">
    <source>
        <dbReference type="ARBA" id="ARBA00008927"/>
    </source>
</evidence>
<dbReference type="InterPro" id="IPR049437">
    <property type="entry name" value="tRNA-synt_1c_C2"/>
</dbReference>
<dbReference type="GO" id="GO:0005829">
    <property type="term" value="C:cytosol"/>
    <property type="evidence" value="ECO:0007669"/>
    <property type="project" value="TreeGrafter"/>
</dbReference>
<dbReference type="Pfam" id="PF03950">
    <property type="entry name" value="tRNA-synt_1c_C"/>
    <property type="match status" value="1"/>
</dbReference>
<dbReference type="InterPro" id="IPR014729">
    <property type="entry name" value="Rossmann-like_a/b/a_fold"/>
</dbReference>
<evidence type="ECO:0000256" key="12">
    <source>
        <dbReference type="RuleBase" id="RU363037"/>
    </source>
</evidence>
<dbReference type="STRING" id="765915.A0A1Y2HWD4"/>
<dbReference type="Gene3D" id="2.40.240.10">
    <property type="entry name" value="Ribosomal Protein L25, Chain P"/>
    <property type="match status" value="1"/>
</dbReference>
<evidence type="ECO:0000313" key="16">
    <source>
        <dbReference type="Proteomes" id="UP000193411"/>
    </source>
</evidence>
<dbReference type="InterPro" id="IPR001412">
    <property type="entry name" value="aa-tRNA-synth_I_CS"/>
</dbReference>
<dbReference type="NCBIfam" id="TIGR00463">
    <property type="entry name" value="gltX_arch"/>
    <property type="match status" value="1"/>
</dbReference>
<dbReference type="InterPro" id="IPR020058">
    <property type="entry name" value="Glu/Gln-tRNA-synth_Ib_cat-dom"/>
</dbReference>
<dbReference type="CDD" id="cd00807">
    <property type="entry name" value="GlnRS_core"/>
    <property type="match status" value="1"/>
</dbReference>
<accession>A0A1Y2HWD4</accession>
<reference evidence="15 16" key="1">
    <citation type="submission" date="2016-07" db="EMBL/GenBank/DDBJ databases">
        <title>Pervasive Adenine N6-methylation of Active Genes in Fungi.</title>
        <authorList>
            <consortium name="DOE Joint Genome Institute"/>
            <person name="Mondo S.J."/>
            <person name="Dannebaum R.O."/>
            <person name="Kuo R.C."/>
            <person name="Labutti K."/>
            <person name="Haridas S."/>
            <person name="Kuo A."/>
            <person name="Salamov A."/>
            <person name="Ahrendt S.R."/>
            <person name="Lipzen A."/>
            <person name="Sullivan W."/>
            <person name="Andreopoulos W.B."/>
            <person name="Clum A."/>
            <person name="Lindquist E."/>
            <person name="Daum C."/>
            <person name="Ramamoorthy G.K."/>
            <person name="Gryganskyi A."/>
            <person name="Culley D."/>
            <person name="Magnuson J.K."/>
            <person name="James T.Y."/>
            <person name="O'Malley M.A."/>
            <person name="Stajich J.E."/>
            <person name="Spatafora J.W."/>
            <person name="Visel A."/>
            <person name="Grigoriev I.V."/>
        </authorList>
    </citation>
    <scope>NUCLEOTIDE SEQUENCE [LARGE SCALE GENOMIC DNA]</scope>
    <source>
        <strain evidence="15 16">PL171</strain>
    </source>
</reference>
<dbReference type="GO" id="GO:0017102">
    <property type="term" value="C:methionyl glutamyl tRNA synthetase complex"/>
    <property type="evidence" value="ECO:0007669"/>
    <property type="project" value="TreeGrafter"/>
</dbReference>
<protein>
    <recommendedName>
        <fullName evidence="3">glutamate--tRNA ligase</fullName>
        <ecNumber evidence="3">6.1.1.17</ecNumber>
    </recommendedName>
    <alternativeName>
        <fullName evidence="10">Glutamyl-tRNA synthetase</fullName>
    </alternativeName>
</protein>
<dbReference type="Proteomes" id="UP000193411">
    <property type="component" value="Unassembled WGS sequence"/>
</dbReference>
<evidence type="ECO:0000256" key="6">
    <source>
        <dbReference type="ARBA" id="ARBA00022741"/>
    </source>
</evidence>
<comment type="similarity">
    <text evidence="2">Belongs to the class-I aminoacyl-tRNA synthetase family. Glutamate--tRNA ligase type 2 subfamily.</text>
</comment>
<keyword evidence="5 12" id="KW-0436">Ligase</keyword>
<dbReference type="EMBL" id="MCFL01000007">
    <property type="protein sequence ID" value="ORZ38918.1"/>
    <property type="molecule type" value="Genomic_DNA"/>
</dbReference>
<dbReference type="Pfam" id="PF00749">
    <property type="entry name" value="tRNA-synt_1c"/>
    <property type="match status" value="1"/>
</dbReference>
<dbReference type="PANTHER" id="PTHR43097">
    <property type="entry name" value="GLUTAMINE-TRNA LIGASE"/>
    <property type="match status" value="1"/>
</dbReference>
<dbReference type="InterPro" id="IPR020059">
    <property type="entry name" value="Glu/Gln-tRNA-synth_Ib_codon-bd"/>
</dbReference>
<keyword evidence="4" id="KW-0963">Cytoplasm</keyword>
<evidence type="ECO:0000256" key="3">
    <source>
        <dbReference type="ARBA" id="ARBA00012835"/>
    </source>
</evidence>
<dbReference type="GO" id="GO:0004818">
    <property type="term" value="F:glutamate-tRNA ligase activity"/>
    <property type="evidence" value="ECO:0007669"/>
    <property type="project" value="UniProtKB-EC"/>
</dbReference>
<dbReference type="OrthoDB" id="10250478at2759"/>
<keyword evidence="8 12" id="KW-0648">Protein biosynthesis</keyword>
<dbReference type="EC" id="6.1.1.17" evidence="3"/>
<keyword evidence="9 12" id="KW-0030">Aminoacyl-tRNA synthetase</keyword>
<feature type="compositionally biased region" description="Low complexity" evidence="13">
    <location>
        <begin position="739"/>
        <end position="754"/>
    </location>
</feature>
<dbReference type="HAMAP" id="MF_02076">
    <property type="entry name" value="Glu_tRNA_synth_type2"/>
    <property type="match status" value="1"/>
</dbReference>
<organism evidence="15 16">
    <name type="scientific">Catenaria anguillulae PL171</name>
    <dbReference type="NCBI Taxonomy" id="765915"/>
    <lineage>
        <taxon>Eukaryota</taxon>
        <taxon>Fungi</taxon>
        <taxon>Fungi incertae sedis</taxon>
        <taxon>Blastocladiomycota</taxon>
        <taxon>Blastocladiomycetes</taxon>
        <taxon>Blastocladiales</taxon>
        <taxon>Catenariaceae</taxon>
        <taxon>Catenaria</taxon>
    </lineage>
</organism>
<dbReference type="SUPFAM" id="SSF47616">
    <property type="entry name" value="GST C-terminal domain-like"/>
    <property type="match status" value="1"/>
</dbReference>
<keyword evidence="7 12" id="KW-0067">ATP-binding</keyword>
<dbReference type="InterPro" id="IPR000924">
    <property type="entry name" value="Glu/Gln-tRNA-synth"/>
</dbReference>
<dbReference type="PROSITE" id="PS50405">
    <property type="entry name" value="GST_CTER"/>
    <property type="match status" value="1"/>
</dbReference>
<dbReference type="Gene3D" id="3.40.50.620">
    <property type="entry name" value="HUPs"/>
    <property type="match status" value="1"/>
</dbReference>
<dbReference type="SUPFAM" id="SSF50715">
    <property type="entry name" value="Ribosomal protein L25-like"/>
    <property type="match status" value="1"/>
</dbReference>
<feature type="compositionally biased region" description="Basic residues" evidence="13">
    <location>
        <begin position="755"/>
        <end position="766"/>
    </location>
</feature>
<evidence type="ECO:0000256" key="8">
    <source>
        <dbReference type="ARBA" id="ARBA00022917"/>
    </source>
</evidence>
<evidence type="ECO:0000256" key="5">
    <source>
        <dbReference type="ARBA" id="ARBA00022598"/>
    </source>
</evidence>
<evidence type="ECO:0000256" key="9">
    <source>
        <dbReference type="ARBA" id="ARBA00023146"/>
    </source>
</evidence>
<evidence type="ECO:0000259" key="14">
    <source>
        <dbReference type="PROSITE" id="PS50405"/>
    </source>
</evidence>
<evidence type="ECO:0000256" key="1">
    <source>
        <dbReference type="ARBA" id="ARBA00004496"/>
    </source>
</evidence>
<dbReference type="GO" id="GO:0006424">
    <property type="term" value="P:glutamyl-tRNA aminoacylation"/>
    <property type="evidence" value="ECO:0007669"/>
    <property type="project" value="InterPro"/>
</dbReference>
<sequence>MTSSAINNASCSLTVSAKDVPYGALVLALLANAAKPGSVLIAVKEDATTPCVLVSSIGLKFTKLAGVMRYLARVYLPDLYESHFGKPSPDKATTIDNFLSEQLPSDDLAALKSRLDHINSFLALRSFMVGYHLSLADFFLWSQLKSTPMFTSQLAKSPAYPFLLRWFRTVDDQPSVALALGYVQDQVAKLNKQKKDQGSFDIALPDAAMGNVVTRFPPEPSGYLHIGHAKAALMNEHFARKYNGKMIVRFDDTNPDKEKMEFEQSIMEDLALLGIKPDQVTHTSDHFPKLLALCEQMLRQGDAYVDDTDQETMRHQRMHGIASACRDNSIQENLRRWKEMQAGSDEGLRNCVRAKLSVDDKNKALRDPVLYRTNLTPHHKVGNKYKVYPTYDFACPVVDSIEGVTHALRTNEYRDRNPQYEWVISKLGLRKVHIWDFSRMNFVYTLLSKRKLQWFVDQGHVTGWDDPRFPTVRGIRRRGMTIEALRQYILMQGASTNTILLEWDKFWAVNKKVIDPIAPRHVGLDVEGLVPVTIVDGPATVEVKQVPKHKKNPDVGNKDTAYFKHIVLAGADVQDLADGEEVTLMDWGNVIVTKVHRDAKSGMVSKLDAKLNLAGDVKSTRKKLTWLVDASKVPKSSSSSRVSVPLTLKDFDYLITKKKLEEDDDFQSVLTPATEFVTKAVGDANLAKIRKGDIIQLERRGYYIADEVDAKSGHATLIAIPDGKAASLASKHGAATTAAASANGPVSAPALRSASRSRSKSPSRKAAKAPIMYPVANVYGDDGFPFDAKVFDIMYGVKSVYDKEH</sequence>
<dbReference type="FunFam" id="3.40.50.620:FF:000070">
    <property type="entry name" value="Bifunctional glutamate/proline--tRNA ligase"/>
    <property type="match status" value="1"/>
</dbReference>
<name>A0A1Y2HWD4_9FUNG</name>
<evidence type="ECO:0000256" key="4">
    <source>
        <dbReference type="ARBA" id="ARBA00022490"/>
    </source>
</evidence>
<feature type="domain" description="GST C-terminal" evidence="14">
    <location>
        <begin position="46"/>
        <end position="197"/>
    </location>
</feature>
<evidence type="ECO:0000313" key="15">
    <source>
        <dbReference type="EMBL" id="ORZ38918.1"/>
    </source>
</evidence>
<evidence type="ECO:0000256" key="10">
    <source>
        <dbReference type="ARBA" id="ARBA00030865"/>
    </source>
</evidence>
<comment type="subcellular location">
    <subcellularLocation>
        <location evidence="1">Cytoplasm</location>
    </subcellularLocation>
</comment>
<dbReference type="InterPro" id="IPR050132">
    <property type="entry name" value="Gln/Glu-tRNA_Ligase"/>
</dbReference>
<keyword evidence="16" id="KW-1185">Reference proteome</keyword>
<proteinExistence type="inferred from homology"/>
<evidence type="ECO:0000256" key="7">
    <source>
        <dbReference type="ARBA" id="ARBA00022840"/>
    </source>
</evidence>
<dbReference type="InterPro" id="IPR036282">
    <property type="entry name" value="Glutathione-S-Trfase_C_sf"/>
</dbReference>
<dbReference type="GO" id="GO:0005524">
    <property type="term" value="F:ATP binding"/>
    <property type="evidence" value="ECO:0007669"/>
    <property type="project" value="UniProtKB-KW"/>
</dbReference>
<dbReference type="InterPro" id="IPR010987">
    <property type="entry name" value="Glutathione-S-Trfase_C-like"/>
</dbReference>
<evidence type="ECO:0000256" key="11">
    <source>
        <dbReference type="ARBA" id="ARBA00048351"/>
    </source>
</evidence>
<dbReference type="SUPFAM" id="SSF52374">
    <property type="entry name" value="Nucleotidylyl transferase"/>
    <property type="match status" value="1"/>
</dbReference>
<dbReference type="FunFam" id="2.40.240.10:FF:000004">
    <property type="entry name" value="Glutamyl-tRNA synthetase, cytoplasmic"/>
    <property type="match status" value="1"/>
</dbReference>
<feature type="region of interest" description="Disordered" evidence="13">
    <location>
        <begin position="739"/>
        <end position="766"/>
    </location>
</feature>
<dbReference type="PROSITE" id="PS00178">
    <property type="entry name" value="AA_TRNA_LIGASE_I"/>
    <property type="match status" value="1"/>
</dbReference>
<dbReference type="InterPro" id="IPR020056">
    <property type="entry name" value="Rbsml_bL25/Gln-tRNA_synth_N"/>
</dbReference>
<dbReference type="PANTHER" id="PTHR43097:SF5">
    <property type="entry name" value="GLUTAMATE--TRNA LIGASE"/>
    <property type="match status" value="1"/>
</dbReference>
<dbReference type="Pfam" id="PF20974">
    <property type="entry name" value="tRNA-synt_1c_C2"/>
    <property type="match status" value="1"/>
</dbReference>